<dbReference type="Proteomes" id="UP000622707">
    <property type="component" value="Unassembled WGS sequence"/>
</dbReference>
<accession>A0ABS1JVN1</accession>
<reference evidence="1 2" key="1">
    <citation type="journal article" date="2017" name="Int. J. Syst. Evol. Microbiol.">
        <title>Ramlibacter alkalitolerans sp. nov., alkali-tolerant bacterium isolated from soil of ginseng.</title>
        <authorList>
            <person name="Lee D.H."/>
            <person name="Cha C.J."/>
        </authorList>
    </citation>
    <scope>NUCLEOTIDE SEQUENCE [LARGE SCALE GENOMIC DNA]</scope>
    <source>
        <strain evidence="1 2">KACC 19305</strain>
    </source>
</reference>
<comment type="caution">
    <text evidence="1">The sequence shown here is derived from an EMBL/GenBank/DDBJ whole genome shotgun (WGS) entry which is preliminary data.</text>
</comment>
<sequence length="58" mass="6340">MQTTMFLFAGRSTQKAEAGQPERKGRKGYAKAAKGEKTLKVFFGGFCALLRLLRSGCP</sequence>
<evidence type="ECO:0000313" key="2">
    <source>
        <dbReference type="Proteomes" id="UP000622707"/>
    </source>
</evidence>
<name>A0ABS1JVN1_9BURK</name>
<keyword evidence="2" id="KW-1185">Reference proteome</keyword>
<proteinExistence type="predicted"/>
<gene>
    <name evidence="1" type="ORF">JI746_24375</name>
</gene>
<organism evidence="1 2">
    <name type="scientific">Ramlibacter alkalitolerans</name>
    <dbReference type="NCBI Taxonomy" id="2039631"/>
    <lineage>
        <taxon>Bacteria</taxon>
        <taxon>Pseudomonadati</taxon>
        <taxon>Pseudomonadota</taxon>
        <taxon>Betaproteobacteria</taxon>
        <taxon>Burkholderiales</taxon>
        <taxon>Comamonadaceae</taxon>
        <taxon>Ramlibacter</taxon>
    </lineage>
</organism>
<evidence type="ECO:0000313" key="1">
    <source>
        <dbReference type="EMBL" id="MBL0428262.1"/>
    </source>
</evidence>
<protein>
    <submittedName>
        <fullName evidence="1">Uncharacterized protein</fullName>
    </submittedName>
</protein>
<dbReference type="EMBL" id="JAEQND010000016">
    <property type="protein sequence ID" value="MBL0428262.1"/>
    <property type="molecule type" value="Genomic_DNA"/>
</dbReference>